<dbReference type="NCBIfam" id="NF033546">
    <property type="entry name" value="transpos_IS21"/>
    <property type="match status" value="1"/>
</dbReference>
<dbReference type="GO" id="GO:0003676">
    <property type="term" value="F:nucleic acid binding"/>
    <property type="evidence" value="ECO:0007669"/>
    <property type="project" value="InterPro"/>
</dbReference>
<comment type="similarity">
    <text evidence="1">Belongs to the transposase IS21/IS408/IS1162 family.</text>
</comment>
<dbReference type="InterPro" id="IPR012337">
    <property type="entry name" value="RNaseH-like_sf"/>
</dbReference>
<feature type="region of interest" description="Disordered" evidence="2">
    <location>
        <begin position="481"/>
        <end position="512"/>
    </location>
</feature>
<protein>
    <submittedName>
        <fullName evidence="4">IS21 family transposase</fullName>
    </submittedName>
</protein>
<gene>
    <name evidence="4" type="ORF">DLM65_09640</name>
</gene>
<proteinExistence type="inferred from homology"/>
<evidence type="ECO:0000259" key="3">
    <source>
        <dbReference type="PROSITE" id="PS50994"/>
    </source>
</evidence>
<dbReference type="Proteomes" id="UP000248724">
    <property type="component" value="Unassembled WGS sequence"/>
</dbReference>
<dbReference type="Gene3D" id="3.30.420.10">
    <property type="entry name" value="Ribonuclease H-like superfamily/Ribonuclease H"/>
    <property type="match status" value="1"/>
</dbReference>
<dbReference type="PROSITE" id="PS50994">
    <property type="entry name" value="INTEGRASE"/>
    <property type="match status" value="1"/>
</dbReference>
<dbReference type="InterPro" id="IPR036397">
    <property type="entry name" value="RNaseH_sf"/>
</dbReference>
<evidence type="ECO:0000313" key="5">
    <source>
        <dbReference type="Proteomes" id="UP000248724"/>
    </source>
</evidence>
<dbReference type="PANTHER" id="PTHR35004:SF8">
    <property type="entry name" value="TRANSPOSASE RV3428C-RELATED"/>
    <property type="match status" value="1"/>
</dbReference>
<organism evidence="4 5">
    <name type="scientific">Candidatus Aeolococcus gillhamiae</name>
    <dbReference type="NCBI Taxonomy" id="3127015"/>
    <lineage>
        <taxon>Bacteria</taxon>
        <taxon>Bacillati</taxon>
        <taxon>Candidatus Dormiibacterota</taxon>
        <taxon>Candidatus Dormibacteria</taxon>
        <taxon>Candidatus Aeolococcales</taxon>
        <taxon>Candidatus Aeolococcaceae</taxon>
        <taxon>Candidatus Aeolococcus</taxon>
    </lineage>
</organism>
<dbReference type="GO" id="GO:0015074">
    <property type="term" value="P:DNA integration"/>
    <property type="evidence" value="ECO:0007669"/>
    <property type="project" value="InterPro"/>
</dbReference>
<evidence type="ECO:0000256" key="1">
    <source>
        <dbReference type="ARBA" id="ARBA00009277"/>
    </source>
</evidence>
<evidence type="ECO:0000313" key="4">
    <source>
        <dbReference type="EMBL" id="PZR79840.1"/>
    </source>
</evidence>
<comment type="caution">
    <text evidence="4">The sequence shown here is derived from an EMBL/GenBank/DDBJ whole genome shotgun (WGS) entry which is preliminary data.</text>
</comment>
<reference evidence="4 5" key="1">
    <citation type="journal article" date="2017" name="Nature">
        <title>Atmospheric trace gases support primary production in Antarctic desert surface soil.</title>
        <authorList>
            <person name="Ji M."/>
            <person name="Greening C."/>
            <person name="Vanwonterghem I."/>
            <person name="Carere C.R."/>
            <person name="Bay S.K."/>
            <person name="Steen J.A."/>
            <person name="Montgomery K."/>
            <person name="Lines T."/>
            <person name="Beardall J."/>
            <person name="van Dorst J."/>
            <person name="Snape I."/>
            <person name="Stott M.B."/>
            <person name="Hugenholtz P."/>
            <person name="Ferrari B.C."/>
        </authorList>
    </citation>
    <scope>NUCLEOTIDE SEQUENCE [LARGE SCALE GENOMIC DNA]</scope>
    <source>
        <strain evidence="4">RRmetagenome_bin12</strain>
    </source>
</reference>
<name>A0A2W5Z3Q0_9BACT</name>
<dbReference type="InterPro" id="IPR054353">
    <property type="entry name" value="IstA-like_C"/>
</dbReference>
<dbReference type="Pfam" id="PF00665">
    <property type="entry name" value="rve"/>
    <property type="match status" value="1"/>
</dbReference>
<sequence length="512" mass="56462">MIDVVEVLQHWHAGRPKSVVASSLGIDPKTVRKYVAKATEAGLCPGGPALGRAEWAELVRGWFPELVDAKARSLTFGVIDTHRERIADMLATNTVATAHQRLRDEHGLTVGVSSFRRFVASEFPDSSLRDRVTVLRPDVAAGEEAQIDYGHLGSWQDPDSGRVRRVWAFVMVLACSRHMFVRPVLRLDARSWVAAHVAAFAFFGGAPRRLVPDNLATGVDRPDLYDPKINRAYAELAAHYGALVDPARALKPKDKPRVERPMPYVRDSMWRGREWRDEAHMQAAALTWCVEVAGRRHHRSLEGAQPLAVFNAIEAEELIALPPAVFELAGWSTPKVGPDCHVKVAKTLYSVPWRYIGRPVDAREGERTVEMFVDGAVIKTWARLDKGRQTDWDDYPPEKVAFFIRTPTWCRRRAAELGTSVTEVVASLLEINALHRLRSAQGVVGLADRYSAERLDAACARAVTVGDPSYRTVKGILVAGTESESPAETDDGATAPAHLHGPTGLFDTATAS</sequence>
<dbReference type="SUPFAM" id="SSF53098">
    <property type="entry name" value="Ribonuclease H-like"/>
    <property type="match status" value="1"/>
</dbReference>
<feature type="domain" description="Integrase catalytic" evidence="3">
    <location>
        <begin position="133"/>
        <end position="314"/>
    </location>
</feature>
<evidence type="ECO:0000256" key="2">
    <source>
        <dbReference type="SAM" id="MobiDB-lite"/>
    </source>
</evidence>
<dbReference type="AlphaFoldDB" id="A0A2W5Z3Q0"/>
<dbReference type="EMBL" id="QHBU01000188">
    <property type="protein sequence ID" value="PZR79840.1"/>
    <property type="molecule type" value="Genomic_DNA"/>
</dbReference>
<dbReference type="InterPro" id="IPR001584">
    <property type="entry name" value="Integrase_cat-core"/>
</dbReference>
<accession>A0A2W5Z3Q0</accession>
<dbReference type="PANTHER" id="PTHR35004">
    <property type="entry name" value="TRANSPOSASE RV3428C-RELATED"/>
    <property type="match status" value="1"/>
</dbReference>
<dbReference type="Pfam" id="PF22483">
    <property type="entry name" value="Mu-transpos_C_2"/>
    <property type="match status" value="1"/>
</dbReference>